<reference evidence="2 3" key="1">
    <citation type="submission" date="2019-11" db="EMBL/GenBank/DDBJ databases">
        <title>Whole-genome sequence of Rhodoplanes serenus DSM 18633, type strain.</title>
        <authorList>
            <person name="Kyndt J.A."/>
            <person name="Meyer T.E."/>
        </authorList>
    </citation>
    <scope>NUCLEOTIDE SEQUENCE [LARGE SCALE GENOMIC DNA]</scope>
    <source>
        <strain evidence="2 3">DSM 18633</strain>
    </source>
</reference>
<dbReference type="EMBL" id="WNKV01000012">
    <property type="protein sequence ID" value="MTW17724.1"/>
    <property type="molecule type" value="Genomic_DNA"/>
</dbReference>
<protein>
    <submittedName>
        <fullName evidence="2">GNAT family N-acetyltransferase</fullName>
    </submittedName>
</protein>
<accession>A0A9X4XNY4</accession>
<organism evidence="2 3">
    <name type="scientific">Rhodoplanes serenus</name>
    <dbReference type="NCBI Taxonomy" id="200615"/>
    <lineage>
        <taxon>Bacteria</taxon>
        <taxon>Pseudomonadati</taxon>
        <taxon>Pseudomonadota</taxon>
        <taxon>Alphaproteobacteria</taxon>
        <taxon>Hyphomicrobiales</taxon>
        <taxon>Nitrobacteraceae</taxon>
        <taxon>Rhodoplanes</taxon>
    </lineage>
</organism>
<dbReference type="RefSeq" id="WP_155480366.1">
    <property type="nucleotide sequence ID" value="NZ_WNKV01000012.1"/>
</dbReference>
<gene>
    <name evidence="2" type="ORF">GJ689_16070</name>
</gene>
<dbReference type="GO" id="GO:0016747">
    <property type="term" value="F:acyltransferase activity, transferring groups other than amino-acyl groups"/>
    <property type="evidence" value="ECO:0007669"/>
    <property type="project" value="InterPro"/>
</dbReference>
<evidence type="ECO:0000313" key="3">
    <source>
        <dbReference type="Proteomes" id="UP000438991"/>
    </source>
</evidence>
<dbReference type="Proteomes" id="UP000438991">
    <property type="component" value="Unassembled WGS sequence"/>
</dbReference>
<dbReference type="PROSITE" id="PS51186">
    <property type="entry name" value="GNAT"/>
    <property type="match status" value="1"/>
</dbReference>
<evidence type="ECO:0000313" key="2">
    <source>
        <dbReference type="EMBL" id="MTW17724.1"/>
    </source>
</evidence>
<dbReference type="InterPro" id="IPR000182">
    <property type="entry name" value="GNAT_dom"/>
</dbReference>
<dbReference type="Gene3D" id="3.40.630.30">
    <property type="match status" value="1"/>
</dbReference>
<sequence>MTARHPRLLWLPLAPFERDGARAALKRAGLPHDDVDAPGRWYWRFEEDDVPVGFGGVEVHGDAGLLRIVTLPVLRHRGLGAAIATALEGETAALGCRILYVAPGGEVAFFTEQGYAPCPAGTVPEAIAARLPDPDGVMHKRVG</sequence>
<name>A0A9X4XNY4_9BRAD</name>
<feature type="domain" description="N-acetyltransferase" evidence="1">
    <location>
        <begin position="1"/>
        <end position="143"/>
    </location>
</feature>
<comment type="caution">
    <text evidence="2">The sequence shown here is derived from an EMBL/GenBank/DDBJ whole genome shotgun (WGS) entry which is preliminary data.</text>
</comment>
<dbReference type="CDD" id="cd04301">
    <property type="entry name" value="NAT_SF"/>
    <property type="match status" value="1"/>
</dbReference>
<dbReference type="Pfam" id="PF00583">
    <property type="entry name" value="Acetyltransf_1"/>
    <property type="match status" value="1"/>
</dbReference>
<evidence type="ECO:0000259" key="1">
    <source>
        <dbReference type="PROSITE" id="PS51186"/>
    </source>
</evidence>
<dbReference type="AlphaFoldDB" id="A0A9X4XNY4"/>
<dbReference type="SUPFAM" id="SSF55729">
    <property type="entry name" value="Acyl-CoA N-acyltransferases (Nat)"/>
    <property type="match status" value="1"/>
</dbReference>
<proteinExistence type="predicted"/>
<dbReference type="InterPro" id="IPR016181">
    <property type="entry name" value="Acyl_CoA_acyltransferase"/>
</dbReference>